<feature type="region of interest" description="Disordered" evidence="1">
    <location>
        <begin position="549"/>
        <end position="602"/>
    </location>
</feature>
<dbReference type="Gene3D" id="3.40.50.410">
    <property type="entry name" value="von Willebrand factor, type A domain"/>
    <property type="match status" value="1"/>
</dbReference>
<feature type="compositionally biased region" description="Basic residues" evidence="1">
    <location>
        <begin position="430"/>
        <end position="449"/>
    </location>
</feature>
<keyword evidence="4" id="KW-1185">Reference proteome</keyword>
<dbReference type="InterPro" id="IPR002035">
    <property type="entry name" value="VWF_A"/>
</dbReference>
<dbReference type="Proteomes" id="UP000509303">
    <property type="component" value="Chromosome"/>
</dbReference>
<reference evidence="3 4" key="1">
    <citation type="submission" date="2020-06" db="EMBL/GenBank/DDBJ databases">
        <title>Genome mining for natural products.</title>
        <authorList>
            <person name="Zhang B."/>
            <person name="Shi J."/>
            <person name="Ge H."/>
        </authorList>
    </citation>
    <scope>NUCLEOTIDE SEQUENCE [LARGE SCALE GENOMIC DNA]</scope>
    <source>
        <strain evidence="3 4">NA00687</strain>
    </source>
</reference>
<dbReference type="InterPro" id="IPR036465">
    <property type="entry name" value="vWFA_dom_sf"/>
</dbReference>
<protein>
    <submittedName>
        <fullName evidence="3">Substrate-binding domain-containing protein</fullName>
    </submittedName>
</protein>
<evidence type="ECO:0000259" key="2">
    <source>
        <dbReference type="PROSITE" id="PS50234"/>
    </source>
</evidence>
<feature type="compositionally biased region" description="Low complexity" evidence="1">
    <location>
        <begin position="341"/>
        <end position="374"/>
    </location>
</feature>
<gene>
    <name evidence="3" type="ORF">HUT08_11305</name>
</gene>
<evidence type="ECO:0000313" key="3">
    <source>
        <dbReference type="EMBL" id="QKW50038.1"/>
    </source>
</evidence>
<name>A0A7H8N8D7_9ACTN</name>
<sequence length="1058" mass="108946">MPACDPRGGGNRALLVGVPEYAHKAGKYPGVVPGDLLAVRASLVELAAALRAGGVFAPGAGRDRLDHVGEGHDGAGFAGEGYDGAGRDARDGGSGAGGGGWGAGVVSVEPSGTDDFHVLLGQAAAETRGVLLFYFAGHGAVPFSGDELWLQLPGARTVPGERQVFVGSVPLTTVLSVLATSPARQIVVILDCCFAGNAARVLEGFEQRRRFFLVAAVQANRRIDAGPAETPTPFTAALLDVLRGAAPGRPVTFSTLGPALRKRMAGHRTLSGEPWVPQLRQGDPDADVVLARADDEPVPPLRPAATRPPAVRQDARQPAPPAPPSPDPDPDPDPGRDLRPDPGAVPQPASAQPATPQPASAGPTSGGPSSAHPTGPHPTGPHPTGPHSTGAEPAPAEPATAGPATAGPAPTEPPTAEPSPAEPSSPGGPTRRRRAHRTAPRWAGRRWSRPRWSRRWAVATSAAAAVLALLGTLLHAAGDGPAARACAPPQELRVLTDPDLHRVVRDAAQTYTLSRANHPDGACARVGITVYAARTSDVITAFHDLSNVWQKPPGQAARPTDGAPTDGAATAGAPTGGASAGAAGAGTEPSAAPLDPQRDVGAQPDLWIPASVADVERAHQASQDVRFVNTSRPIGYSPTVLALPAPPGSRETGPRSGRLADLVDAFLDGGDGRHVRRPDPESADAALFATRALYGAQQAGAVERRLAHAGPLAPDGAGLLCALAGDREADRGTAAVVPEYLLGSGALECGAQTRVPRRVVYPDDVPALAPVAVSLAWEGADQDSATARARAAGITSFSDWLTGPEGQHTLRTAGFWSKDEEPPPGGERVPGGPGVLPSRTGPTGADLGRVLERYRAASGPGRVLYLLDTSPSMTGVWEDPDGGLALLARSMEGLGPRDEYGAWRVAAPDGAERPYDTGLLEFGTHEDRAAVERELMERVRPTEHEADPYGALRDAVAEVARRGAGDERPGVVVLLTDDEDNGREGARVDLAGLLEAVREHGVPVAVVSFSSRGCDAGQPDRRIADASDGTCLDQRDDQMAGLRDAVAQTAEGDQGDAA</sequence>
<feature type="compositionally biased region" description="Low complexity" evidence="1">
    <location>
        <begin position="385"/>
        <end position="409"/>
    </location>
</feature>
<feature type="region of interest" description="Disordered" evidence="1">
    <location>
        <begin position="1013"/>
        <end position="1037"/>
    </location>
</feature>
<dbReference type="Gene3D" id="3.40.50.1460">
    <property type="match status" value="1"/>
</dbReference>
<feature type="compositionally biased region" description="Low complexity" evidence="1">
    <location>
        <begin position="559"/>
        <end position="573"/>
    </location>
</feature>
<dbReference type="AlphaFoldDB" id="A0A7H8N8D7"/>
<feature type="region of interest" description="Disordered" evidence="1">
    <location>
        <begin position="816"/>
        <end position="844"/>
    </location>
</feature>
<evidence type="ECO:0000256" key="1">
    <source>
        <dbReference type="SAM" id="MobiDB-lite"/>
    </source>
</evidence>
<dbReference type="RefSeq" id="WP_176161773.1">
    <property type="nucleotide sequence ID" value="NZ_CP054929.1"/>
</dbReference>
<dbReference type="CDD" id="cd00198">
    <property type="entry name" value="vWFA"/>
    <property type="match status" value="1"/>
</dbReference>
<feature type="region of interest" description="Disordered" evidence="1">
    <location>
        <begin position="294"/>
        <end position="449"/>
    </location>
</feature>
<dbReference type="SUPFAM" id="SSF53300">
    <property type="entry name" value="vWA-like"/>
    <property type="match status" value="1"/>
</dbReference>
<dbReference type="Pfam" id="PF13531">
    <property type="entry name" value="SBP_bac_11"/>
    <property type="match status" value="1"/>
</dbReference>
<accession>A0A7H8N8D7</accession>
<feature type="compositionally biased region" description="Low complexity" evidence="1">
    <location>
        <begin position="303"/>
        <end position="312"/>
    </location>
</feature>
<proteinExistence type="predicted"/>
<dbReference type="PROSITE" id="PS50234">
    <property type="entry name" value="VWFA"/>
    <property type="match status" value="1"/>
</dbReference>
<feature type="domain" description="VWFA" evidence="2">
    <location>
        <begin position="862"/>
        <end position="1050"/>
    </location>
</feature>
<dbReference type="EMBL" id="CP054929">
    <property type="protein sequence ID" value="QKW50038.1"/>
    <property type="molecule type" value="Genomic_DNA"/>
</dbReference>
<feature type="compositionally biased region" description="Pro residues" evidence="1">
    <location>
        <begin position="375"/>
        <end position="384"/>
    </location>
</feature>
<feature type="compositionally biased region" description="Low complexity" evidence="1">
    <location>
        <begin position="580"/>
        <end position="593"/>
    </location>
</feature>
<organism evidence="3 4">
    <name type="scientific">Streptomyces buecherae</name>
    <dbReference type="NCBI Taxonomy" id="2763006"/>
    <lineage>
        <taxon>Bacteria</taxon>
        <taxon>Bacillati</taxon>
        <taxon>Actinomycetota</taxon>
        <taxon>Actinomycetes</taxon>
        <taxon>Kitasatosporales</taxon>
        <taxon>Streptomycetaceae</taxon>
        <taxon>Streptomyces</taxon>
    </lineage>
</organism>
<feature type="compositionally biased region" description="Pro residues" evidence="1">
    <location>
        <begin position="410"/>
        <end position="423"/>
    </location>
</feature>
<evidence type="ECO:0000313" key="4">
    <source>
        <dbReference type="Proteomes" id="UP000509303"/>
    </source>
</evidence>
<feature type="compositionally biased region" description="Pro residues" evidence="1">
    <location>
        <begin position="318"/>
        <end position="327"/>
    </location>
</feature>